<feature type="compositionally biased region" description="Basic and acidic residues" evidence="1">
    <location>
        <begin position="1"/>
        <end position="12"/>
    </location>
</feature>
<evidence type="ECO:0000313" key="2">
    <source>
        <dbReference type="EMBL" id="EHK23972.1"/>
    </source>
</evidence>
<keyword evidence="3" id="KW-1185">Reference proteome</keyword>
<comment type="caution">
    <text evidence="2">The sequence shown here is derived from an EMBL/GenBank/DDBJ whole genome shotgun (WGS) entry which is preliminary data.</text>
</comment>
<dbReference type="GeneID" id="25791536"/>
<evidence type="ECO:0000313" key="3">
    <source>
        <dbReference type="Proteomes" id="UP000007115"/>
    </source>
</evidence>
<feature type="region of interest" description="Disordered" evidence="1">
    <location>
        <begin position="1"/>
        <end position="66"/>
    </location>
</feature>
<proteinExistence type="predicted"/>
<reference evidence="2 3" key="1">
    <citation type="journal article" date="2011" name="Genome Biol.">
        <title>Comparative genome sequence analysis underscores mycoparasitism as the ancestral life style of Trichoderma.</title>
        <authorList>
            <person name="Kubicek C.P."/>
            <person name="Herrera-Estrella A."/>
            <person name="Seidl-Seiboth V."/>
            <person name="Martinez D.A."/>
            <person name="Druzhinina I.S."/>
            <person name="Thon M."/>
            <person name="Zeilinger S."/>
            <person name="Casas-Flores S."/>
            <person name="Horwitz B.A."/>
            <person name="Mukherjee P.K."/>
            <person name="Mukherjee M."/>
            <person name="Kredics L."/>
            <person name="Alcaraz L.D."/>
            <person name="Aerts A."/>
            <person name="Antal Z."/>
            <person name="Atanasova L."/>
            <person name="Cervantes-Badillo M.G."/>
            <person name="Challacombe J."/>
            <person name="Chertkov O."/>
            <person name="McCluskey K."/>
            <person name="Coulpier F."/>
            <person name="Deshpande N."/>
            <person name="von Doehren H."/>
            <person name="Ebbole D.J."/>
            <person name="Esquivel-Naranjo E.U."/>
            <person name="Fekete E."/>
            <person name="Flipphi M."/>
            <person name="Glaser F."/>
            <person name="Gomez-Rodriguez E.Y."/>
            <person name="Gruber S."/>
            <person name="Han C."/>
            <person name="Henrissat B."/>
            <person name="Hermosa R."/>
            <person name="Hernandez-Onate M."/>
            <person name="Karaffa L."/>
            <person name="Kosti I."/>
            <person name="Le Crom S."/>
            <person name="Lindquist E."/>
            <person name="Lucas S."/>
            <person name="Luebeck M."/>
            <person name="Luebeck P.S."/>
            <person name="Margeot A."/>
            <person name="Metz B."/>
            <person name="Misra M."/>
            <person name="Nevalainen H."/>
            <person name="Omann M."/>
            <person name="Packer N."/>
            <person name="Perrone G."/>
            <person name="Uresti-Rivera E.E."/>
            <person name="Salamov A."/>
            <person name="Schmoll M."/>
            <person name="Seiboth B."/>
            <person name="Shapiro H."/>
            <person name="Sukno S."/>
            <person name="Tamayo-Ramos J.A."/>
            <person name="Tisch D."/>
            <person name="Wiest A."/>
            <person name="Wilkinson H.H."/>
            <person name="Zhang M."/>
            <person name="Coutinho P.M."/>
            <person name="Kenerley C.M."/>
            <person name="Monte E."/>
            <person name="Baker S.E."/>
            <person name="Grigoriev I.V."/>
        </authorList>
    </citation>
    <scope>NUCLEOTIDE SEQUENCE [LARGE SCALE GENOMIC DNA]</scope>
    <source>
        <strain evidence="3">Gv29-8 / FGSC 10586</strain>
    </source>
</reference>
<dbReference type="VEuPathDB" id="FungiDB:TRIVIDRAFT_221218"/>
<dbReference type="EMBL" id="ABDF02000005">
    <property type="protein sequence ID" value="EHK23972.1"/>
    <property type="molecule type" value="Genomic_DNA"/>
</dbReference>
<dbReference type="RefSeq" id="XP_013958173.1">
    <property type="nucleotide sequence ID" value="XM_014102698.1"/>
</dbReference>
<sequence length="105" mass="11587">MGGYEHNDEPRQSHARSPAKFRGDSDSPRPIDQSARLLGWVETNQADKSGASRDGGDGPSSRATRRLLAPVFPSARAMYLLEPSKSRTSVRCGERKGFQKDGWKL</sequence>
<organism evidence="2 3">
    <name type="scientific">Hypocrea virens (strain Gv29-8 / FGSC 10586)</name>
    <name type="common">Gliocladium virens</name>
    <name type="synonym">Trichoderma virens</name>
    <dbReference type="NCBI Taxonomy" id="413071"/>
    <lineage>
        <taxon>Eukaryota</taxon>
        <taxon>Fungi</taxon>
        <taxon>Dikarya</taxon>
        <taxon>Ascomycota</taxon>
        <taxon>Pezizomycotina</taxon>
        <taxon>Sordariomycetes</taxon>
        <taxon>Hypocreomycetidae</taxon>
        <taxon>Hypocreales</taxon>
        <taxon>Hypocreaceae</taxon>
        <taxon>Trichoderma</taxon>
    </lineage>
</organism>
<dbReference type="Proteomes" id="UP000007115">
    <property type="component" value="Unassembled WGS sequence"/>
</dbReference>
<dbReference type="InParanoid" id="G9MQ23"/>
<protein>
    <submittedName>
        <fullName evidence="2">Uncharacterized protein</fullName>
    </submittedName>
</protein>
<name>G9MQ23_HYPVG</name>
<gene>
    <name evidence="2" type="ORF">TRIVIDRAFT_221218</name>
</gene>
<accession>G9MQ23</accession>
<evidence type="ECO:0000256" key="1">
    <source>
        <dbReference type="SAM" id="MobiDB-lite"/>
    </source>
</evidence>
<dbReference type="AlphaFoldDB" id="G9MQ23"/>
<dbReference type="HOGENOM" id="CLU_2236967_0_0_1"/>